<gene>
    <name evidence="3" type="ORF">S03H2_12614</name>
</gene>
<name>X1HPC3_9ZZZZ</name>
<dbReference type="AlphaFoldDB" id="X1HPC3"/>
<feature type="domain" description="TRAP C4-dicarboxylate transport system permease DctM subunit" evidence="2">
    <location>
        <begin position="123"/>
        <end position="246"/>
    </location>
</feature>
<dbReference type="Pfam" id="PF06808">
    <property type="entry name" value="DctM"/>
    <property type="match status" value="1"/>
</dbReference>
<feature type="transmembrane region" description="Helical" evidence="1">
    <location>
        <begin position="180"/>
        <end position="204"/>
    </location>
</feature>
<keyword evidence="1" id="KW-0472">Membrane</keyword>
<feature type="non-terminal residue" evidence="3">
    <location>
        <position position="246"/>
    </location>
</feature>
<protein>
    <recommendedName>
        <fullName evidence="2">TRAP C4-dicarboxylate transport system permease DctM subunit domain-containing protein</fullName>
    </recommendedName>
</protein>
<dbReference type="PANTHER" id="PTHR43849:SF2">
    <property type="entry name" value="BLL3936 PROTEIN"/>
    <property type="match status" value="1"/>
</dbReference>
<accession>X1HPC3</accession>
<proteinExistence type="predicted"/>
<evidence type="ECO:0000256" key="1">
    <source>
        <dbReference type="SAM" id="Phobius"/>
    </source>
</evidence>
<evidence type="ECO:0000259" key="2">
    <source>
        <dbReference type="Pfam" id="PF06808"/>
    </source>
</evidence>
<dbReference type="EMBL" id="BARU01006411">
    <property type="protein sequence ID" value="GAH47143.1"/>
    <property type="molecule type" value="Genomic_DNA"/>
</dbReference>
<sequence>MNSVRPEGSRYRTLSRHTQFLTKALLIAIPVLGIFFIMDTPSYLGWLFLREQYYGLFLGLVLCTVFLVVPPTKRAPRNRIPWYDVILSILGFGVGLYVAVLYPGILKRMGAVTPDRVLLGTVAILLVLESVRRLTGWVLPIIGLIFILYARFTWLVPGVFHGPGIPWDRLVNSLFLDTNALLGTPMMVTAVIVLAFILFGNLLFGVGGGAFLTDFAVSIFGRFRGGPAKMAVVASSLFGTISGSAV</sequence>
<feature type="transmembrane region" description="Helical" evidence="1">
    <location>
        <begin position="82"/>
        <end position="105"/>
    </location>
</feature>
<feature type="transmembrane region" description="Helical" evidence="1">
    <location>
        <begin position="137"/>
        <end position="160"/>
    </location>
</feature>
<dbReference type="InterPro" id="IPR010656">
    <property type="entry name" value="DctM"/>
</dbReference>
<evidence type="ECO:0000313" key="3">
    <source>
        <dbReference type="EMBL" id="GAH47143.1"/>
    </source>
</evidence>
<feature type="transmembrane region" description="Helical" evidence="1">
    <location>
        <begin position="111"/>
        <end position="128"/>
    </location>
</feature>
<keyword evidence="1" id="KW-1133">Transmembrane helix</keyword>
<organism evidence="3">
    <name type="scientific">marine sediment metagenome</name>
    <dbReference type="NCBI Taxonomy" id="412755"/>
    <lineage>
        <taxon>unclassified sequences</taxon>
        <taxon>metagenomes</taxon>
        <taxon>ecological metagenomes</taxon>
    </lineage>
</organism>
<keyword evidence="1" id="KW-0812">Transmembrane</keyword>
<dbReference type="PANTHER" id="PTHR43849">
    <property type="entry name" value="BLL3936 PROTEIN"/>
    <property type="match status" value="1"/>
</dbReference>
<comment type="caution">
    <text evidence="3">The sequence shown here is derived from an EMBL/GenBank/DDBJ whole genome shotgun (WGS) entry which is preliminary data.</text>
</comment>
<feature type="transmembrane region" description="Helical" evidence="1">
    <location>
        <begin position="53"/>
        <end position="70"/>
    </location>
</feature>
<reference evidence="3" key="1">
    <citation type="journal article" date="2014" name="Front. Microbiol.">
        <title>High frequency of phylogenetically diverse reductive dehalogenase-homologous genes in deep subseafloor sedimentary metagenomes.</title>
        <authorList>
            <person name="Kawai M."/>
            <person name="Futagami T."/>
            <person name="Toyoda A."/>
            <person name="Takaki Y."/>
            <person name="Nishi S."/>
            <person name="Hori S."/>
            <person name="Arai W."/>
            <person name="Tsubouchi T."/>
            <person name="Morono Y."/>
            <person name="Uchiyama I."/>
            <person name="Ito T."/>
            <person name="Fujiyama A."/>
            <person name="Inagaki F."/>
            <person name="Takami H."/>
        </authorList>
    </citation>
    <scope>NUCLEOTIDE SEQUENCE</scope>
    <source>
        <strain evidence="3">Expedition CK06-06</strain>
    </source>
</reference>
<feature type="transmembrane region" description="Helical" evidence="1">
    <location>
        <begin position="20"/>
        <end position="38"/>
    </location>
</feature>